<name>A0ABX7YJG1_9STRE</name>
<feature type="domain" description="PucR C-terminal helix-turn-helix" evidence="1">
    <location>
        <begin position="239"/>
        <end position="281"/>
    </location>
</feature>
<dbReference type="PANTHER" id="PTHR33744:SF15">
    <property type="entry name" value="CARBOHYDRATE DIACID REGULATOR"/>
    <property type="match status" value="1"/>
</dbReference>
<keyword evidence="3" id="KW-1185">Reference proteome</keyword>
<dbReference type="PANTHER" id="PTHR33744">
    <property type="entry name" value="CARBOHYDRATE DIACID REGULATOR"/>
    <property type="match status" value="1"/>
</dbReference>
<gene>
    <name evidence="2" type="ORF">INT76_08370</name>
</gene>
<dbReference type="InterPro" id="IPR025736">
    <property type="entry name" value="PucR_C-HTH_dom"/>
</dbReference>
<dbReference type="Pfam" id="PF13556">
    <property type="entry name" value="HTH_30"/>
    <property type="match status" value="1"/>
</dbReference>
<dbReference type="InterPro" id="IPR042070">
    <property type="entry name" value="PucR_C-HTH_sf"/>
</dbReference>
<protein>
    <submittedName>
        <fullName evidence="2">Helix-turn-helix domain-containing protein</fullName>
    </submittedName>
</protein>
<evidence type="ECO:0000259" key="1">
    <source>
        <dbReference type="Pfam" id="PF13556"/>
    </source>
</evidence>
<dbReference type="InterPro" id="IPR051448">
    <property type="entry name" value="CdaR-like_regulators"/>
</dbReference>
<evidence type="ECO:0000313" key="2">
    <source>
        <dbReference type="EMBL" id="QUE53835.1"/>
    </source>
</evidence>
<dbReference type="Proteomes" id="UP000677616">
    <property type="component" value="Chromosome"/>
</dbReference>
<proteinExistence type="predicted"/>
<dbReference type="Gene3D" id="1.10.10.2840">
    <property type="entry name" value="PucR C-terminal helix-turn-helix domain"/>
    <property type="match status" value="1"/>
</dbReference>
<evidence type="ECO:0000313" key="3">
    <source>
        <dbReference type="Proteomes" id="UP000677616"/>
    </source>
</evidence>
<accession>A0ABX7YJG1</accession>
<organism evidence="2 3">
    <name type="scientific">Streptococcus oriscaviae</name>
    <dbReference type="NCBI Taxonomy" id="2781599"/>
    <lineage>
        <taxon>Bacteria</taxon>
        <taxon>Bacillati</taxon>
        <taxon>Bacillota</taxon>
        <taxon>Bacilli</taxon>
        <taxon>Lactobacillales</taxon>
        <taxon>Streptococcaceae</taxon>
        <taxon>Streptococcus</taxon>
    </lineage>
</organism>
<dbReference type="RefSeq" id="WP_212569994.1">
    <property type="nucleotide sequence ID" value="NZ_CP073084.1"/>
</dbReference>
<dbReference type="EMBL" id="CP073084">
    <property type="protein sequence ID" value="QUE53835.1"/>
    <property type="molecule type" value="Genomic_DNA"/>
</dbReference>
<reference evidence="2 3" key="1">
    <citation type="submission" date="2021-04" db="EMBL/GenBank/DDBJ databases">
        <title>Complete genome sequence of a novel Streptococcus species.</title>
        <authorList>
            <person name="Teng J.L.L."/>
        </authorList>
    </citation>
    <scope>NUCLEOTIDE SEQUENCE [LARGE SCALE GENOMIC DNA]</scope>
    <source>
        <strain evidence="2 3">HKU75</strain>
    </source>
</reference>
<sequence>MQEEGLKALFPEGKIVERRQDEEGMFFLPLSEGRWFSLAIKELTARERVLLGELFPQTEAVSANPWYRYFVQHKGDLPQPAQALQFIHVYLRTPVADKEALQGWLDMMAALLPNQLGWFQASHQSYVFVLEQSQLLAVREVLQDTLSAMEFDFGLSLTIFLGQVWPQAVQSWQTLYQAEHQLLSLWLSSHQQSKVLGFGQLYLWGLSQASRLLDPLQQQLALMIASQEELSDSILALWEETAVVTKAAQRLYIHRNTLNYRLDKWQELTGLELRNLTDLALCYQVLQTSLR</sequence>